<keyword evidence="1" id="KW-1133">Transmembrane helix</keyword>
<dbReference type="Proteomes" id="UP001328107">
    <property type="component" value="Unassembled WGS sequence"/>
</dbReference>
<evidence type="ECO:0000313" key="2">
    <source>
        <dbReference type="EMBL" id="GMR46812.1"/>
    </source>
</evidence>
<feature type="transmembrane region" description="Helical" evidence="1">
    <location>
        <begin position="44"/>
        <end position="73"/>
    </location>
</feature>
<feature type="non-terminal residue" evidence="3">
    <location>
        <position position="1"/>
    </location>
</feature>
<dbReference type="EMBL" id="BTRK01000004">
    <property type="protein sequence ID" value="GMR46812.1"/>
    <property type="molecule type" value="Genomic_DNA"/>
</dbReference>
<keyword evidence="4" id="KW-1185">Reference proteome</keyword>
<reference evidence="4" key="1">
    <citation type="submission" date="2022-10" db="EMBL/GenBank/DDBJ databases">
        <title>Genome assembly of Pristionchus species.</title>
        <authorList>
            <person name="Yoshida K."/>
            <person name="Sommer R.J."/>
        </authorList>
    </citation>
    <scope>NUCLEOTIDE SEQUENCE [LARGE SCALE GENOMIC DNA]</scope>
    <source>
        <strain evidence="4">RS5460</strain>
    </source>
</reference>
<sequence>SGDHDEIGKILLCEEYFRRYGKKIRDGWMLSNFSQEKDGMRIRAFISMITLDVVMIISFSIAITLAGLTYHYISLADTKFIGHDQSPVQAAHCCLRTDYREGVISLVRKKKVIDTKTTVWKTVSTAA</sequence>
<evidence type="ECO:0000313" key="4">
    <source>
        <dbReference type="Proteomes" id="UP001328107"/>
    </source>
</evidence>
<dbReference type="EMBL" id="BTRK01000004">
    <property type="protein sequence ID" value="GMR46819.1"/>
    <property type="molecule type" value="Genomic_DNA"/>
</dbReference>
<keyword evidence="1" id="KW-0472">Membrane</keyword>
<proteinExistence type="predicted"/>
<feature type="non-terminal residue" evidence="3">
    <location>
        <position position="127"/>
    </location>
</feature>
<evidence type="ECO:0000256" key="1">
    <source>
        <dbReference type="SAM" id="Phobius"/>
    </source>
</evidence>
<dbReference type="AlphaFoldDB" id="A0AAN5CLV5"/>
<gene>
    <name evidence="2" type="ORF">PMAYCL1PPCAC_17007</name>
    <name evidence="3" type="ORF">PMAYCL1PPCAC_17014</name>
</gene>
<accession>A0AAN5CLV5</accession>
<reference evidence="3" key="2">
    <citation type="submission" date="2023-06" db="EMBL/GenBank/DDBJ databases">
        <title>Genome assembly of Pristionchus species.</title>
        <authorList>
            <person name="Yoshida K."/>
            <person name="Sommer R.J."/>
        </authorList>
    </citation>
    <scope>NUCLEOTIDE SEQUENCE</scope>
    <source>
        <strain evidence="3">RS5460</strain>
    </source>
</reference>
<protein>
    <submittedName>
        <fullName evidence="3">Uncharacterized protein</fullName>
    </submittedName>
</protein>
<evidence type="ECO:0000313" key="3">
    <source>
        <dbReference type="EMBL" id="GMR46819.1"/>
    </source>
</evidence>
<name>A0AAN5CLV5_9BILA</name>
<comment type="caution">
    <text evidence="3">The sequence shown here is derived from an EMBL/GenBank/DDBJ whole genome shotgun (WGS) entry which is preliminary data.</text>
</comment>
<organism evidence="3 4">
    <name type="scientific">Pristionchus mayeri</name>
    <dbReference type="NCBI Taxonomy" id="1317129"/>
    <lineage>
        <taxon>Eukaryota</taxon>
        <taxon>Metazoa</taxon>
        <taxon>Ecdysozoa</taxon>
        <taxon>Nematoda</taxon>
        <taxon>Chromadorea</taxon>
        <taxon>Rhabditida</taxon>
        <taxon>Rhabditina</taxon>
        <taxon>Diplogasteromorpha</taxon>
        <taxon>Diplogasteroidea</taxon>
        <taxon>Neodiplogasteridae</taxon>
        <taxon>Pristionchus</taxon>
    </lineage>
</organism>
<keyword evidence="1" id="KW-0812">Transmembrane</keyword>